<sequence>MRLIERGMLTGMLGILASSVWAADYSEAPELAEQVAAGTLPPVEERLPENPLVLEPIEGIGEYGGVWRSALKGTFDNGWIRRTVAYQPLVAFDLKWQKVIPNIAESFEANADATEFTFKTRKGHKWSDGAPFTSADLVFAIETLSHEDYAAHRPGFIDWGTIKAEAIDDVTVKITLAEPNGTLMQRLAAVDGPFIVNAPKHFCSQFVPDHNENAAEVAKERGYDSWSQAFEQICYFNFTTAERPTLNAWRQVTNYDGINQVIDFERNPYFFKVDPAGNQLPYIDDIQYVQTENTEDILLKVINGEIDFSNRHFATVTNKPVVFDGQEKGGYRLTKTIDARMNSAVIQLNLNHEDPAKRELYQNKDFRVALSHAIDRQEIIEVMFAGQGTPHQAAPRPESAFYNEELATQYTEFDPDLANELLDGLGLTERNDEGIRLDSQGNPITISLLTASDFIEFNDISQLLVEYWADIGIALDQRNVERSFAYEHFRSNQHDMHMWWGDGGLGDAILDPRYYLPFNGESAFAYKWAQWFMNPDGAGAEMPSEAAKAQMDLYRQLETSGSSEEQARLFGEILDIAQDEFWAIGISLPPEGYVVANKRLGNVPEVQPFAWQYPQPGPMGTSQLYYKN</sequence>
<keyword evidence="3" id="KW-0732">Signal</keyword>
<evidence type="ECO:0000256" key="1">
    <source>
        <dbReference type="ARBA" id="ARBA00004418"/>
    </source>
</evidence>
<dbReference type="CDD" id="cd08500">
    <property type="entry name" value="PBP2_NikA_DppA_OppA_like_4"/>
    <property type="match status" value="1"/>
</dbReference>
<dbReference type="Gene3D" id="3.10.105.10">
    <property type="entry name" value="Dipeptide-binding Protein, Domain 3"/>
    <property type="match status" value="1"/>
</dbReference>
<organism evidence="5 6">
    <name type="scientific">Cognatishimia maritima</name>
    <dbReference type="NCBI Taxonomy" id="870908"/>
    <lineage>
        <taxon>Bacteria</taxon>
        <taxon>Pseudomonadati</taxon>
        <taxon>Pseudomonadota</taxon>
        <taxon>Alphaproteobacteria</taxon>
        <taxon>Rhodobacterales</taxon>
        <taxon>Paracoccaceae</taxon>
        <taxon>Cognatishimia</taxon>
    </lineage>
</organism>
<comment type="similarity">
    <text evidence="2">Belongs to the bacterial solute-binding protein 5 family.</text>
</comment>
<dbReference type="AlphaFoldDB" id="A0A1M5QN80"/>
<feature type="chain" id="PRO_5012138332" evidence="3">
    <location>
        <begin position="23"/>
        <end position="628"/>
    </location>
</feature>
<evidence type="ECO:0000256" key="3">
    <source>
        <dbReference type="SAM" id="SignalP"/>
    </source>
</evidence>
<dbReference type="Gene3D" id="3.40.190.10">
    <property type="entry name" value="Periplasmic binding protein-like II"/>
    <property type="match status" value="1"/>
</dbReference>
<dbReference type="GO" id="GO:1904680">
    <property type="term" value="F:peptide transmembrane transporter activity"/>
    <property type="evidence" value="ECO:0007669"/>
    <property type="project" value="TreeGrafter"/>
</dbReference>
<comment type="subcellular location">
    <subcellularLocation>
        <location evidence="1">Periplasm</location>
    </subcellularLocation>
</comment>
<accession>A0A1M5QN80</accession>
<dbReference type="GO" id="GO:0015833">
    <property type="term" value="P:peptide transport"/>
    <property type="evidence" value="ECO:0007669"/>
    <property type="project" value="TreeGrafter"/>
</dbReference>
<proteinExistence type="inferred from homology"/>
<keyword evidence="6" id="KW-1185">Reference proteome</keyword>
<dbReference type="SUPFAM" id="SSF53850">
    <property type="entry name" value="Periplasmic binding protein-like II"/>
    <property type="match status" value="1"/>
</dbReference>
<dbReference type="Proteomes" id="UP000184211">
    <property type="component" value="Unassembled WGS sequence"/>
</dbReference>
<dbReference type="InterPro" id="IPR000914">
    <property type="entry name" value="SBP_5_dom"/>
</dbReference>
<feature type="domain" description="Solute-binding protein family 5" evidence="4">
    <location>
        <begin position="98"/>
        <end position="507"/>
    </location>
</feature>
<dbReference type="OrthoDB" id="9803988at2"/>
<dbReference type="EMBL" id="FQWM01000003">
    <property type="protein sequence ID" value="SHH15331.1"/>
    <property type="molecule type" value="Genomic_DNA"/>
</dbReference>
<dbReference type="STRING" id="870908.SAMN04488044_2049"/>
<evidence type="ECO:0000313" key="6">
    <source>
        <dbReference type="Proteomes" id="UP000184211"/>
    </source>
</evidence>
<name>A0A1M5QN80_9RHOB</name>
<protein>
    <submittedName>
        <fullName evidence="5">Peptide/nickel transport system substrate-binding protein</fullName>
    </submittedName>
</protein>
<evidence type="ECO:0000259" key="4">
    <source>
        <dbReference type="Pfam" id="PF00496"/>
    </source>
</evidence>
<dbReference type="PANTHER" id="PTHR30290:SF62">
    <property type="entry name" value="OLIGOPEPTIDE ABC TRANSPORTER, PERIPLASMIC OLIGOPEPTIDE-BINDING PROTEIN"/>
    <property type="match status" value="1"/>
</dbReference>
<gene>
    <name evidence="5" type="ORF">SAMN04488044_2049</name>
</gene>
<dbReference type="PANTHER" id="PTHR30290">
    <property type="entry name" value="PERIPLASMIC BINDING COMPONENT OF ABC TRANSPORTER"/>
    <property type="match status" value="1"/>
</dbReference>
<reference evidence="6" key="1">
    <citation type="submission" date="2016-11" db="EMBL/GenBank/DDBJ databases">
        <authorList>
            <person name="Varghese N."/>
            <person name="Submissions S."/>
        </authorList>
    </citation>
    <scope>NUCLEOTIDE SEQUENCE [LARGE SCALE GENOMIC DNA]</scope>
    <source>
        <strain evidence="6">DSM 28223</strain>
    </source>
</reference>
<feature type="signal peptide" evidence="3">
    <location>
        <begin position="1"/>
        <end position="22"/>
    </location>
</feature>
<dbReference type="Pfam" id="PF00496">
    <property type="entry name" value="SBP_bac_5"/>
    <property type="match status" value="1"/>
</dbReference>
<dbReference type="RefSeq" id="WP_072792938.1">
    <property type="nucleotide sequence ID" value="NZ_FQWM01000003.1"/>
</dbReference>
<evidence type="ECO:0000256" key="2">
    <source>
        <dbReference type="ARBA" id="ARBA00005695"/>
    </source>
</evidence>
<evidence type="ECO:0000313" key="5">
    <source>
        <dbReference type="EMBL" id="SHH15331.1"/>
    </source>
</evidence>
<dbReference type="InterPro" id="IPR039424">
    <property type="entry name" value="SBP_5"/>
</dbReference>